<keyword evidence="1 3" id="KW-0808">Transferase</keyword>
<feature type="domain" description="Glycosyltransferase subfamily 4-like N-terminal" evidence="2">
    <location>
        <begin position="105"/>
        <end position="235"/>
    </location>
</feature>
<comment type="caution">
    <text evidence="3">The sequence shown here is derived from an EMBL/GenBank/DDBJ whole genome shotgun (WGS) entry which is preliminary data.</text>
</comment>
<gene>
    <name evidence="3" type="ORF">PbJCM13498_14510</name>
</gene>
<keyword evidence="4" id="KW-1185">Reference proteome</keyword>
<evidence type="ECO:0000256" key="1">
    <source>
        <dbReference type="ARBA" id="ARBA00022679"/>
    </source>
</evidence>
<dbReference type="RefSeq" id="WP_025865539.1">
    <property type="nucleotide sequence ID" value="NZ_BLAX01000001.1"/>
</dbReference>
<accession>A0A5M4AY33</accession>
<reference evidence="3 4" key="1">
    <citation type="submission" date="2019-10" db="EMBL/GenBank/DDBJ databases">
        <title>Prolixibacter strains distinguished by the presence of nitrate reductase genes were adept at nitrate-dependent anaerobic corrosion of metallic iron and carbon steel.</title>
        <authorList>
            <person name="Iino T."/>
            <person name="Shono N."/>
            <person name="Ito K."/>
            <person name="Nakamura R."/>
            <person name="Sueoka K."/>
            <person name="Harayama S."/>
            <person name="Ohkuma M."/>
        </authorList>
    </citation>
    <scope>NUCLEOTIDE SEQUENCE [LARGE SCALE GENOMIC DNA]</scope>
    <source>
        <strain evidence="3 4">JCM 13498</strain>
    </source>
</reference>
<evidence type="ECO:0000313" key="3">
    <source>
        <dbReference type="EMBL" id="GET32588.1"/>
    </source>
</evidence>
<dbReference type="GO" id="GO:0016757">
    <property type="term" value="F:glycosyltransferase activity"/>
    <property type="evidence" value="ECO:0007669"/>
    <property type="project" value="TreeGrafter"/>
</dbReference>
<dbReference type="Gene3D" id="3.40.50.2000">
    <property type="entry name" value="Glycogen Phosphorylase B"/>
    <property type="match status" value="2"/>
</dbReference>
<proteinExistence type="predicted"/>
<dbReference type="Pfam" id="PF13692">
    <property type="entry name" value="Glyco_trans_1_4"/>
    <property type="match status" value="1"/>
</dbReference>
<evidence type="ECO:0000313" key="4">
    <source>
        <dbReference type="Proteomes" id="UP000391834"/>
    </source>
</evidence>
<protein>
    <submittedName>
        <fullName evidence="3">Glycosyl transferase family 1</fullName>
    </submittedName>
</protein>
<dbReference type="OrthoDB" id="9794575at2"/>
<evidence type="ECO:0000259" key="2">
    <source>
        <dbReference type="Pfam" id="PF13439"/>
    </source>
</evidence>
<name>A0A5M4AY33_9BACT</name>
<dbReference type="Proteomes" id="UP000391834">
    <property type="component" value="Unassembled WGS sequence"/>
</dbReference>
<dbReference type="AlphaFoldDB" id="A0A5M4AY33"/>
<dbReference type="InterPro" id="IPR028098">
    <property type="entry name" value="Glyco_trans_4-like_N"/>
</dbReference>
<sequence length="433" mass="49356">MKKRVLIITYYWPPSGGAGVQRWLKFSKYLPDFDWEPVIYTPENPEVPVDDPSLLEDVRPGLEVIKQPILEPYSFYKKFIGQKKGERVNAAFLSENKAPGFKEKLSVWIRGNFFIPDSRRFWIRPSIRFLKKYLEEHPVDAIVSTGPPHSMHLIALALKKKLDIPWLADFRDPWTNIDFYPDLNLTPLADAKHRNLERKVITSCDKMVVVSRQMKTEFEELGGKNIQVITNGFDDADVGEETPESDKKFSIVHAGSLPPNRNPRILWKVLQELVTATPELADSLQIKLVGKVDISVLEDIRSHQLEPYLKLVEYVPHDEVMKILQQAQVLLLAINQTPNAKGILTGKIFEYMAACRPVLTIGPTDGDVANILNDVQAGLISDFTDEEGLKKNILEFFNRFREGNLSVNSEGIHQYSRKNLTSILAEHLNKITS</sequence>
<dbReference type="PANTHER" id="PTHR46401">
    <property type="entry name" value="GLYCOSYLTRANSFERASE WBBK-RELATED"/>
    <property type="match status" value="1"/>
</dbReference>
<dbReference type="EMBL" id="BLAX01000001">
    <property type="protein sequence ID" value="GET32588.1"/>
    <property type="molecule type" value="Genomic_DNA"/>
</dbReference>
<dbReference type="SUPFAM" id="SSF53756">
    <property type="entry name" value="UDP-Glycosyltransferase/glycogen phosphorylase"/>
    <property type="match status" value="1"/>
</dbReference>
<dbReference type="Pfam" id="PF13439">
    <property type="entry name" value="Glyco_transf_4"/>
    <property type="match status" value="1"/>
</dbReference>
<organism evidence="3 4">
    <name type="scientific">Prolixibacter bellariivorans</name>
    <dbReference type="NCBI Taxonomy" id="314319"/>
    <lineage>
        <taxon>Bacteria</taxon>
        <taxon>Pseudomonadati</taxon>
        <taxon>Bacteroidota</taxon>
        <taxon>Bacteroidia</taxon>
        <taxon>Marinilabiliales</taxon>
        <taxon>Prolixibacteraceae</taxon>
        <taxon>Prolixibacter</taxon>
    </lineage>
</organism>
<dbReference type="CDD" id="cd03794">
    <property type="entry name" value="GT4_WbuB-like"/>
    <property type="match status" value="1"/>
</dbReference>
<dbReference type="PANTHER" id="PTHR46401:SF2">
    <property type="entry name" value="GLYCOSYLTRANSFERASE WBBK-RELATED"/>
    <property type="match status" value="1"/>
</dbReference>
<dbReference type="GO" id="GO:0009103">
    <property type="term" value="P:lipopolysaccharide biosynthetic process"/>
    <property type="evidence" value="ECO:0007669"/>
    <property type="project" value="TreeGrafter"/>
</dbReference>